<comment type="similarity">
    <text evidence="1 6">Belongs to the ArgJ family.</text>
</comment>
<comment type="function">
    <text evidence="6">Catalyzes two activities which are involved in the cyclic version of arginine biosynthesis: the synthesis of N-acetylglutamate from glutamate and acetyl-CoA as the acetyl donor, and of ornithine by transacetylation between N(2)-acetylornithine and glutamate.</text>
</comment>
<keyword evidence="8" id="KW-1185">Reference proteome</keyword>
<comment type="pathway">
    <text evidence="6">Amino-acid biosynthesis; L-arginine biosynthesis; L-ornithine and N-acetyl-L-glutamate from L-glutamate and N(2)-acetyl-L-ornithine (cyclic): step 1/1.</text>
</comment>
<feature type="binding site" evidence="6">
    <location>
        <position position="321"/>
    </location>
    <ligand>
        <name>substrate</name>
    </ligand>
</feature>
<keyword evidence="6" id="KW-0511">Multifunctional enzyme</keyword>
<dbReference type="NCBIfam" id="NF003802">
    <property type="entry name" value="PRK05388.1"/>
    <property type="match status" value="1"/>
</dbReference>
<dbReference type="EC" id="2.3.1.1" evidence="6"/>
<dbReference type="AlphaFoldDB" id="A0A7Y9PJ58"/>
<dbReference type="SUPFAM" id="SSF56266">
    <property type="entry name" value="DmpA/ArgJ-like"/>
    <property type="match status" value="1"/>
</dbReference>
<protein>
    <recommendedName>
        <fullName evidence="6">Arginine biosynthesis bifunctional protein ArgJ</fullName>
    </recommendedName>
    <domain>
        <recommendedName>
            <fullName evidence="6">Glutamate N-acetyltransferase</fullName>
            <ecNumber evidence="6">2.3.1.35</ecNumber>
        </recommendedName>
        <alternativeName>
            <fullName evidence="6">Ornithine acetyltransferase</fullName>
            <shortName evidence="6">OATase</shortName>
        </alternativeName>
        <alternativeName>
            <fullName evidence="6">Ornithine transacetylase</fullName>
        </alternativeName>
    </domain>
    <domain>
        <recommendedName>
            <fullName evidence="6">Amino-acid acetyltransferase</fullName>
            <ecNumber evidence="6">2.3.1.1</ecNumber>
        </recommendedName>
        <alternativeName>
            <fullName evidence="6">N-acetylglutamate synthase</fullName>
            <shortName evidence="6">AGSase</shortName>
        </alternativeName>
    </domain>
    <component>
        <recommendedName>
            <fullName evidence="6">Arginine biosynthesis bifunctional protein ArgJ alpha chain</fullName>
        </recommendedName>
    </component>
    <component>
        <recommendedName>
            <fullName evidence="6">Arginine biosynthesis bifunctional protein ArgJ beta chain</fullName>
        </recommendedName>
    </component>
</protein>
<dbReference type="GO" id="GO:0006592">
    <property type="term" value="P:ornithine biosynthetic process"/>
    <property type="evidence" value="ECO:0007669"/>
    <property type="project" value="TreeGrafter"/>
</dbReference>
<keyword evidence="4 6" id="KW-0068">Autocatalytic cleavage</keyword>
<dbReference type="Proteomes" id="UP000589520">
    <property type="component" value="Unassembled WGS sequence"/>
</dbReference>
<proteinExistence type="inferred from homology"/>
<comment type="pathway">
    <text evidence="6">Amino-acid biosynthesis; L-arginine biosynthesis; N(2)-acetyl-L-ornithine from L-glutamate: step 1/4.</text>
</comment>
<feature type="binding site" evidence="6">
    <location>
        <position position="223"/>
    </location>
    <ligand>
        <name>substrate</name>
    </ligand>
</feature>
<reference evidence="7 8" key="1">
    <citation type="submission" date="2020-07" db="EMBL/GenBank/DDBJ databases">
        <title>Genomic Encyclopedia of Type Strains, Phase IV (KMG-V): Genome sequencing to study the core and pangenomes of soil and plant-associated prokaryotes.</title>
        <authorList>
            <person name="Whitman W."/>
        </authorList>
    </citation>
    <scope>NUCLEOTIDE SEQUENCE [LARGE SCALE GENOMIC DNA]</scope>
    <source>
        <strain evidence="7 8">X4EP2</strain>
    </source>
</reference>
<evidence type="ECO:0000256" key="3">
    <source>
        <dbReference type="ARBA" id="ARBA00022679"/>
    </source>
</evidence>
<evidence type="ECO:0000256" key="6">
    <source>
        <dbReference type="HAMAP-Rule" id="MF_01106"/>
    </source>
</evidence>
<dbReference type="PANTHER" id="PTHR23100">
    <property type="entry name" value="ARGININE BIOSYNTHESIS BIFUNCTIONAL PROTEIN ARGJ"/>
    <property type="match status" value="1"/>
</dbReference>
<feature type="binding site" evidence="6">
    <location>
        <position position="444"/>
    </location>
    <ligand>
        <name>substrate</name>
    </ligand>
</feature>
<dbReference type="HAMAP" id="MF_01106">
    <property type="entry name" value="ArgJ"/>
    <property type="match status" value="1"/>
</dbReference>
<feature type="site" description="Involved in the stabilization of negative charge on the oxyanion by the formation of the oxyanion hole" evidence="6">
    <location>
        <position position="158"/>
    </location>
</feature>
<name>A0A7Y9PJ58_9BACT</name>
<keyword evidence="5 6" id="KW-0012">Acyltransferase</keyword>
<dbReference type="GO" id="GO:0004358">
    <property type="term" value="F:L-glutamate N-acetyltransferase activity, acting on acetyl-L-ornithine as donor"/>
    <property type="evidence" value="ECO:0007669"/>
    <property type="project" value="UniProtKB-UniRule"/>
</dbReference>
<evidence type="ECO:0000313" key="7">
    <source>
        <dbReference type="EMBL" id="NYF80885.1"/>
    </source>
</evidence>
<evidence type="ECO:0000313" key="8">
    <source>
        <dbReference type="Proteomes" id="UP000589520"/>
    </source>
</evidence>
<comment type="caution">
    <text evidence="7">The sequence shown here is derived from an EMBL/GenBank/DDBJ whole genome shotgun (WGS) entry which is preliminary data.</text>
</comment>
<dbReference type="Pfam" id="PF01960">
    <property type="entry name" value="ArgJ"/>
    <property type="match status" value="1"/>
</dbReference>
<feature type="binding site" evidence="6">
    <location>
        <position position="449"/>
    </location>
    <ligand>
        <name>substrate</name>
    </ligand>
</feature>
<dbReference type="RefSeq" id="WP_348640893.1">
    <property type="nucleotide sequence ID" value="NZ_JACCCW010000002.1"/>
</dbReference>
<feature type="chain" id="PRO_5031664634" description="Arginine biosynthesis bifunctional protein ArgJ alpha chain" evidence="6">
    <location>
        <begin position="1"/>
        <end position="237"/>
    </location>
</feature>
<evidence type="ECO:0000256" key="4">
    <source>
        <dbReference type="ARBA" id="ARBA00022813"/>
    </source>
</evidence>
<comment type="catalytic activity">
    <reaction evidence="6">
        <text>L-glutamate + acetyl-CoA = N-acetyl-L-glutamate + CoA + H(+)</text>
        <dbReference type="Rhea" id="RHEA:24292"/>
        <dbReference type="ChEBI" id="CHEBI:15378"/>
        <dbReference type="ChEBI" id="CHEBI:29985"/>
        <dbReference type="ChEBI" id="CHEBI:44337"/>
        <dbReference type="ChEBI" id="CHEBI:57287"/>
        <dbReference type="ChEBI" id="CHEBI:57288"/>
        <dbReference type="EC" id="2.3.1.1"/>
    </reaction>
</comment>
<dbReference type="InterPro" id="IPR002813">
    <property type="entry name" value="Arg_biosynth_ArgJ"/>
</dbReference>
<dbReference type="UniPathway" id="UPA00068">
    <property type="reaction ID" value="UER00106"/>
</dbReference>
<dbReference type="EMBL" id="JACCCW010000002">
    <property type="protein sequence ID" value="NYF80885.1"/>
    <property type="molecule type" value="Genomic_DNA"/>
</dbReference>
<evidence type="ECO:0000256" key="2">
    <source>
        <dbReference type="ARBA" id="ARBA00011475"/>
    </source>
</evidence>
<dbReference type="GO" id="GO:0005737">
    <property type="term" value="C:cytoplasm"/>
    <property type="evidence" value="ECO:0007669"/>
    <property type="project" value="UniProtKB-SubCell"/>
</dbReference>
<dbReference type="InterPro" id="IPR042195">
    <property type="entry name" value="ArgJ_beta_C"/>
</dbReference>
<feature type="binding site" evidence="6">
    <location>
        <position position="197"/>
    </location>
    <ligand>
        <name>substrate</name>
    </ligand>
</feature>
<gene>
    <name evidence="6" type="primary">argJ</name>
    <name evidence="7" type="ORF">HDF17_003205</name>
</gene>
<sequence>MTVFGGNVKESGRALRDAHLSDDEAVAKMGHPAWWGGGDGLGKLEGMENDVTLPLGFVWGAVKAGIKASGNLDVAVAMAPKGAVGAAMFTRNQVVAAPVTVGRRHLAATGGRVSAVLVNAGNANCATGAAGIDACERTCVAAAEAFGCIFDEVFPSSTGIIGVPFPTEKVVAAMPSVKAVLGETSEHAELFARAIMTTDTKMKVARAVIEVEGTEVRIFGVAKGAGMIHPQMGPPHATMLVYLFTDVVAKAEQLRAVMEPTVEGSFNSISIDGDTSTNDTVLLVASGASGVALDGTVAESFANGLKLVCDSLAHQIVDDGEGVGHVVTLRISGARTKAEAKVVAKAIAHSPLCKTAWSSADPNWGRLLAAAGYSGVEFDPAFVTVTIGGLPVFEGGMRAAAFDETAVHELMLGREYTIAMDLGVGEEECVFLTCDLTAEYVRINADYST</sequence>
<organism evidence="7 8">
    <name type="scientific">Granulicella arctica</name>
    <dbReference type="NCBI Taxonomy" id="940613"/>
    <lineage>
        <taxon>Bacteria</taxon>
        <taxon>Pseudomonadati</taxon>
        <taxon>Acidobacteriota</taxon>
        <taxon>Terriglobia</taxon>
        <taxon>Terriglobales</taxon>
        <taxon>Acidobacteriaceae</taxon>
        <taxon>Granulicella</taxon>
    </lineage>
</organism>
<keyword evidence="3 6" id="KW-0808">Transferase</keyword>
<dbReference type="CDD" id="cd02152">
    <property type="entry name" value="OAT"/>
    <property type="match status" value="1"/>
</dbReference>
<accession>A0A7Y9PJ58</accession>
<comment type="subcellular location">
    <subcellularLocation>
        <location evidence="6">Cytoplasm</location>
    </subcellularLocation>
</comment>
<evidence type="ECO:0000256" key="1">
    <source>
        <dbReference type="ARBA" id="ARBA00006774"/>
    </source>
</evidence>
<dbReference type="EC" id="2.3.1.35" evidence="6"/>
<dbReference type="NCBIfam" id="TIGR00120">
    <property type="entry name" value="ArgJ"/>
    <property type="match status" value="1"/>
</dbReference>
<dbReference type="InterPro" id="IPR016117">
    <property type="entry name" value="ArgJ-like_dom_sf"/>
</dbReference>
<dbReference type="Gene3D" id="3.60.70.12">
    <property type="entry name" value="L-amino peptidase D-ALA esterase/amidase"/>
    <property type="match status" value="1"/>
</dbReference>
<dbReference type="Gene3D" id="3.10.20.340">
    <property type="entry name" value="ArgJ beta chain, C-terminal domain"/>
    <property type="match status" value="1"/>
</dbReference>
<keyword evidence="6" id="KW-0963">Cytoplasm</keyword>
<feature type="chain" id="PRO_5031664633" description="Arginine biosynthesis bifunctional protein ArgJ beta chain" evidence="6">
    <location>
        <begin position="238"/>
        <end position="449"/>
    </location>
</feature>
<feature type="site" description="Involved in the stabilization of negative charge on the oxyanion by the formation of the oxyanion hole" evidence="6">
    <location>
        <position position="159"/>
    </location>
</feature>
<keyword evidence="6" id="KW-0055">Arginine biosynthesis</keyword>
<feature type="binding site" evidence="6">
    <location>
        <position position="238"/>
    </location>
    <ligand>
        <name>substrate</name>
    </ligand>
</feature>
<comment type="catalytic activity">
    <reaction evidence="6">
        <text>N(2)-acetyl-L-ornithine + L-glutamate = N-acetyl-L-glutamate + L-ornithine</text>
        <dbReference type="Rhea" id="RHEA:15349"/>
        <dbReference type="ChEBI" id="CHEBI:29985"/>
        <dbReference type="ChEBI" id="CHEBI:44337"/>
        <dbReference type="ChEBI" id="CHEBI:46911"/>
        <dbReference type="ChEBI" id="CHEBI:57805"/>
        <dbReference type="EC" id="2.3.1.35"/>
    </reaction>
</comment>
<comment type="subunit">
    <text evidence="2 6">Heterotetramer of two alpha and two beta chains.</text>
</comment>
<evidence type="ECO:0000256" key="5">
    <source>
        <dbReference type="ARBA" id="ARBA00023315"/>
    </source>
</evidence>
<feature type="site" description="Cleavage; by autolysis" evidence="6">
    <location>
        <begin position="237"/>
        <end position="238"/>
    </location>
</feature>
<feature type="active site" description="Nucleophile" evidence="6">
    <location>
        <position position="238"/>
    </location>
</feature>
<dbReference type="PANTHER" id="PTHR23100:SF0">
    <property type="entry name" value="ARGININE BIOSYNTHESIS BIFUNCTIONAL PROTEIN ARGJ, MITOCHONDRIAL"/>
    <property type="match status" value="1"/>
</dbReference>
<dbReference type="GO" id="GO:0004042">
    <property type="term" value="F:L-glutamate N-acetyltransferase activity"/>
    <property type="evidence" value="ECO:0007669"/>
    <property type="project" value="UniProtKB-UniRule"/>
</dbReference>
<keyword evidence="6" id="KW-0028">Amino-acid biosynthesis</keyword>
<dbReference type="GO" id="GO:0006526">
    <property type="term" value="P:L-arginine biosynthetic process"/>
    <property type="evidence" value="ECO:0007669"/>
    <property type="project" value="UniProtKB-UniRule"/>
</dbReference>